<comment type="subcellular location">
    <subcellularLocation>
        <location evidence="1">Cell inner membrane</location>
        <topology evidence="1">Multi-pass membrane protein</topology>
    </subcellularLocation>
    <subcellularLocation>
        <location evidence="18">Cell membrane</location>
        <topology evidence="18">Multi-pass membrane protein</topology>
    </subcellularLocation>
</comment>
<dbReference type="AlphaFoldDB" id="U2FYQ4"/>
<dbReference type="Pfam" id="PF01478">
    <property type="entry name" value="Peptidase_A24"/>
    <property type="match status" value="1"/>
</dbReference>
<keyword evidence="23" id="KW-1185">Reference proteome</keyword>
<evidence type="ECO:0000256" key="11">
    <source>
        <dbReference type="ARBA" id="ARBA00022989"/>
    </source>
</evidence>
<feature type="domain" description="Prepilin peptidase A24 N-terminal" evidence="21">
    <location>
        <begin position="18"/>
        <end position="124"/>
    </location>
</feature>
<comment type="catalytic activity">
    <reaction evidence="14 18">
        <text>Typically cleaves a -Gly-|-Phe- bond to release an N-terminal, basic peptide of 5-8 residues from type IV prepilin, and then N-methylates the new N-terminal amino group, the methyl donor being S-adenosyl-L-methionine.</text>
        <dbReference type="EC" id="3.4.23.43"/>
    </reaction>
</comment>
<proteinExistence type="inferred from homology"/>
<gene>
    <name evidence="22" type="ORF">SSPSH_000276</name>
</gene>
<keyword evidence="5 18" id="KW-0489">Methyltransferase</keyword>
<keyword evidence="10 18" id="KW-0378">Hydrolase</keyword>
<evidence type="ECO:0000256" key="7">
    <source>
        <dbReference type="ARBA" id="ARBA00022679"/>
    </source>
</evidence>
<organism evidence="22 23">
    <name type="scientific">Salinisphaera shabanensis E1L3A</name>
    <dbReference type="NCBI Taxonomy" id="1033802"/>
    <lineage>
        <taxon>Bacteria</taxon>
        <taxon>Pseudomonadati</taxon>
        <taxon>Pseudomonadota</taxon>
        <taxon>Gammaproteobacteria</taxon>
        <taxon>Salinisphaerales</taxon>
        <taxon>Salinisphaeraceae</taxon>
        <taxon>Salinisphaera</taxon>
    </lineage>
</organism>
<reference evidence="22 23" key="2">
    <citation type="journal article" date="2013" name="PLoS ONE">
        <title>INDIGO - INtegrated Data Warehouse of MIcrobial GenOmes with Examples from the Red Sea Extremophiles.</title>
        <authorList>
            <person name="Alam I."/>
            <person name="Antunes A."/>
            <person name="Kamau A.A."/>
            <person name="Ba Alawi W."/>
            <person name="Kalkatawi M."/>
            <person name="Stingl U."/>
            <person name="Bajic V.B."/>
        </authorList>
    </citation>
    <scope>NUCLEOTIDE SEQUENCE [LARGE SCALE GENOMIC DNA]</scope>
    <source>
        <strain evidence="22 23">E1L3A</strain>
    </source>
</reference>
<comment type="function">
    <text evidence="18">Plays an essential role in type IV pili and type II pseudopili formation by proteolytically removing the leader sequence from substrate proteins and subsequently monomethylating the alpha-amino group of the newly exposed N-terminal phenylalanine.</text>
</comment>
<comment type="similarity">
    <text evidence="2 17">Belongs to the peptidase A24 family.</text>
</comment>
<evidence type="ECO:0000256" key="13">
    <source>
        <dbReference type="ARBA" id="ARBA00023268"/>
    </source>
</evidence>
<dbReference type="GO" id="GO:0006465">
    <property type="term" value="P:signal peptide processing"/>
    <property type="evidence" value="ECO:0007669"/>
    <property type="project" value="TreeGrafter"/>
</dbReference>
<dbReference type="GO" id="GO:0004190">
    <property type="term" value="F:aspartic-type endopeptidase activity"/>
    <property type="evidence" value="ECO:0007669"/>
    <property type="project" value="UniProtKB-EC"/>
</dbReference>
<evidence type="ECO:0000256" key="19">
    <source>
        <dbReference type="SAM" id="Phobius"/>
    </source>
</evidence>
<evidence type="ECO:0000256" key="4">
    <source>
        <dbReference type="ARBA" id="ARBA00022519"/>
    </source>
</evidence>
<dbReference type="InterPro" id="IPR014032">
    <property type="entry name" value="Peptidase_A24A_bac"/>
</dbReference>
<protein>
    <recommendedName>
        <fullName evidence="16 18">Prepilin leader peptidase/N-methyltransferase</fullName>
        <ecNumber evidence="18">2.1.1.-</ecNumber>
        <ecNumber evidence="15 18">3.4.23.43</ecNumber>
    </recommendedName>
</protein>
<evidence type="ECO:0000256" key="9">
    <source>
        <dbReference type="ARBA" id="ARBA00022692"/>
    </source>
</evidence>
<evidence type="ECO:0000256" key="16">
    <source>
        <dbReference type="ARBA" id="ARBA00071870"/>
    </source>
</evidence>
<keyword evidence="12 19" id="KW-0472">Membrane</keyword>
<dbReference type="MEROPS" id="A24.001"/>
<evidence type="ECO:0000259" key="20">
    <source>
        <dbReference type="Pfam" id="PF01478"/>
    </source>
</evidence>
<evidence type="ECO:0000313" key="22">
    <source>
        <dbReference type="EMBL" id="ERJ20929.1"/>
    </source>
</evidence>
<dbReference type="PANTHER" id="PTHR30487:SF0">
    <property type="entry name" value="PREPILIN LEADER PEPTIDASE_N-METHYLTRANSFERASE-RELATED"/>
    <property type="match status" value="1"/>
</dbReference>
<feature type="transmembrane region" description="Helical" evidence="19">
    <location>
        <begin position="115"/>
        <end position="141"/>
    </location>
</feature>
<dbReference type="InterPro" id="IPR010627">
    <property type="entry name" value="Prepilin_pept_A24_N"/>
</dbReference>
<keyword evidence="4" id="KW-0997">Cell inner membrane</keyword>
<dbReference type="GO" id="GO:0008168">
    <property type="term" value="F:methyltransferase activity"/>
    <property type="evidence" value="ECO:0007669"/>
    <property type="project" value="UniProtKB-KW"/>
</dbReference>
<dbReference type="Pfam" id="PF06750">
    <property type="entry name" value="A24_N_bact"/>
    <property type="match status" value="1"/>
</dbReference>
<dbReference type="eggNOG" id="COG1989">
    <property type="taxonomic scope" value="Bacteria"/>
</dbReference>
<evidence type="ECO:0000256" key="10">
    <source>
        <dbReference type="ARBA" id="ARBA00022801"/>
    </source>
</evidence>
<feature type="domain" description="Prepilin type IV endopeptidase peptidase" evidence="20">
    <location>
        <begin position="135"/>
        <end position="247"/>
    </location>
</feature>
<keyword evidence="8" id="KW-0949">S-adenosyl-L-methionine</keyword>
<evidence type="ECO:0000256" key="12">
    <source>
        <dbReference type="ARBA" id="ARBA00023136"/>
    </source>
</evidence>
<dbReference type="RefSeq" id="WP_006913157.1">
    <property type="nucleotide sequence ID" value="NZ_AFNV02000001.1"/>
</dbReference>
<evidence type="ECO:0000256" key="3">
    <source>
        <dbReference type="ARBA" id="ARBA00022475"/>
    </source>
</evidence>
<evidence type="ECO:0000256" key="2">
    <source>
        <dbReference type="ARBA" id="ARBA00005801"/>
    </source>
</evidence>
<keyword evidence="11 19" id="KW-1133">Transmembrane helix</keyword>
<evidence type="ECO:0000256" key="17">
    <source>
        <dbReference type="RuleBase" id="RU003793"/>
    </source>
</evidence>
<keyword evidence="13 18" id="KW-0511">Multifunctional enzyme</keyword>
<evidence type="ECO:0000256" key="15">
    <source>
        <dbReference type="ARBA" id="ARBA00067082"/>
    </source>
</evidence>
<dbReference type="Proteomes" id="UP000006242">
    <property type="component" value="Unassembled WGS sequence"/>
</dbReference>
<dbReference type="FunFam" id="1.20.120.1220:FF:000001">
    <property type="entry name" value="Type 4 prepilin-like proteins leader peptide-processing enzyme"/>
    <property type="match status" value="1"/>
</dbReference>
<dbReference type="InterPro" id="IPR000045">
    <property type="entry name" value="Prepilin_IV_endopep_pep"/>
</dbReference>
<evidence type="ECO:0000256" key="8">
    <source>
        <dbReference type="ARBA" id="ARBA00022691"/>
    </source>
</evidence>
<evidence type="ECO:0000313" key="23">
    <source>
        <dbReference type="Proteomes" id="UP000006242"/>
    </source>
</evidence>
<feature type="transmembrane region" description="Helical" evidence="19">
    <location>
        <begin position="235"/>
        <end position="256"/>
    </location>
</feature>
<keyword evidence="9 18" id="KW-0812">Transmembrane</keyword>
<name>U2FYQ4_9GAMM</name>
<dbReference type="InterPro" id="IPR050882">
    <property type="entry name" value="Prepilin_peptidase/N-MTase"/>
</dbReference>
<dbReference type="EC" id="2.1.1.-" evidence="18"/>
<feature type="transmembrane region" description="Helical" evidence="19">
    <location>
        <begin position="183"/>
        <end position="200"/>
    </location>
</feature>
<dbReference type="STRING" id="1033802.SSPSH_000276"/>
<keyword evidence="3" id="KW-1003">Cell membrane</keyword>
<feature type="transmembrane region" description="Helical" evidence="19">
    <location>
        <begin position="153"/>
        <end position="171"/>
    </location>
</feature>
<dbReference type="EC" id="3.4.23.43" evidence="15 18"/>
<dbReference type="PANTHER" id="PTHR30487">
    <property type="entry name" value="TYPE 4 PREPILIN-LIKE PROTEINS LEADER PEPTIDE-PROCESSING ENZYME"/>
    <property type="match status" value="1"/>
</dbReference>
<reference evidence="22 23" key="1">
    <citation type="journal article" date="2011" name="J. Bacteriol.">
        <title>Genome sequence of Salinisphaera shabanensis, a gammaproteobacterium from the harsh, variable environment of the brine-seawater interface of the Shaban Deep in the Red Sea.</title>
        <authorList>
            <person name="Antunes A."/>
            <person name="Alam I."/>
            <person name="Bajic V.B."/>
            <person name="Stingl U."/>
        </authorList>
    </citation>
    <scope>NUCLEOTIDE SEQUENCE [LARGE SCALE GENOMIC DNA]</scope>
    <source>
        <strain evidence="22 23">E1L3A</strain>
    </source>
</reference>
<dbReference type="Gene3D" id="1.20.120.1220">
    <property type="match status" value="1"/>
</dbReference>
<dbReference type="OrthoDB" id="9789291at2"/>
<comment type="caution">
    <text evidence="22">The sequence shown here is derived from an EMBL/GenBank/DDBJ whole genome shotgun (WGS) entry which is preliminary data.</text>
</comment>
<evidence type="ECO:0000256" key="5">
    <source>
        <dbReference type="ARBA" id="ARBA00022603"/>
    </source>
</evidence>
<feature type="transmembrane region" description="Helical" evidence="19">
    <location>
        <begin position="268"/>
        <end position="289"/>
    </location>
</feature>
<evidence type="ECO:0000256" key="14">
    <source>
        <dbReference type="ARBA" id="ARBA00050401"/>
    </source>
</evidence>
<accession>U2FYQ4</accession>
<evidence type="ECO:0000256" key="18">
    <source>
        <dbReference type="RuleBase" id="RU003794"/>
    </source>
</evidence>
<sequence length="293" mass="31155">MQTLFAEQPVFCYIAVALLGLIVGSFLNVVILRLPRMMQAEWRASAAEILNQPVAVSSRSRVSLSQPRSACGRCQAPIKPWHNIPVLSFMLLRGQCANCAHPISLQYPAVEITSAVMAVIVVAVFGMTPFAGFALIFTWTLITAAMIDAQTQFLPDALILPLLWLGLLISVGQDAGFSLVDPTTAIIGAASGYMTLWLVFQIFRLVTGKEGMGYGDFKLLAAIGAWLGWQALPMVLLMSSLAGAIVGGALMATGLLERGKPMPFGPWLALAGWLTLVAGDTIGGAYSSLAGLN</sequence>
<evidence type="ECO:0000256" key="1">
    <source>
        <dbReference type="ARBA" id="ARBA00004429"/>
    </source>
</evidence>
<keyword evidence="7 18" id="KW-0808">Transferase</keyword>
<keyword evidence="6 18" id="KW-0645">Protease</keyword>
<evidence type="ECO:0000259" key="21">
    <source>
        <dbReference type="Pfam" id="PF06750"/>
    </source>
</evidence>
<dbReference type="PRINTS" id="PR00864">
    <property type="entry name" value="PREPILNPTASE"/>
</dbReference>
<feature type="transmembrane region" description="Helical" evidence="19">
    <location>
        <begin position="12"/>
        <end position="32"/>
    </location>
</feature>
<dbReference type="EMBL" id="AFNV02000001">
    <property type="protein sequence ID" value="ERJ20929.1"/>
    <property type="molecule type" value="Genomic_DNA"/>
</dbReference>
<dbReference type="GO" id="GO:0005886">
    <property type="term" value="C:plasma membrane"/>
    <property type="evidence" value="ECO:0007669"/>
    <property type="project" value="UniProtKB-SubCell"/>
</dbReference>
<dbReference type="GO" id="GO:0032259">
    <property type="term" value="P:methylation"/>
    <property type="evidence" value="ECO:0007669"/>
    <property type="project" value="UniProtKB-KW"/>
</dbReference>
<evidence type="ECO:0000256" key="6">
    <source>
        <dbReference type="ARBA" id="ARBA00022670"/>
    </source>
</evidence>